<keyword evidence="4 9" id="KW-0479">Metal-binding</keyword>
<evidence type="ECO:0000256" key="6">
    <source>
        <dbReference type="ARBA" id="ARBA00023004"/>
    </source>
</evidence>
<evidence type="ECO:0000256" key="8">
    <source>
        <dbReference type="ARBA" id="ARBA00023136"/>
    </source>
</evidence>
<comment type="pathway">
    <text evidence="1 9">Cofactor biosynthesis; ubiquinone biosynthesis.</text>
</comment>
<dbReference type="GO" id="GO:0046872">
    <property type="term" value="F:metal ion binding"/>
    <property type="evidence" value="ECO:0007669"/>
    <property type="project" value="UniProtKB-KW"/>
</dbReference>
<feature type="binding site" evidence="9">
    <location>
        <position position="176"/>
    </location>
    <ligand>
        <name>Fe cation</name>
        <dbReference type="ChEBI" id="CHEBI:24875"/>
        <label>2</label>
    </ligand>
</feature>
<dbReference type="InterPro" id="IPR012347">
    <property type="entry name" value="Ferritin-like"/>
</dbReference>
<keyword evidence="6 9" id="KW-0408">Iron</keyword>
<evidence type="ECO:0000256" key="1">
    <source>
        <dbReference type="ARBA" id="ARBA00004749"/>
    </source>
</evidence>
<dbReference type="InterPro" id="IPR047809">
    <property type="entry name" value="COQ7_proteobact"/>
</dbReference>
<name>A0A6S6SB21_9GAMM</name>
<keyword evidence="7 9" id="KW-0503">Monooxygenase</keyword>
<comment type="subcellular location">
    <subcellularLocation>
        <location evidence="9">Cell membrane</location>
        <topology evidence="9">Peripheral membrane protein</topology>
    </subcellularLocation>
</comment>
<evidence type="ECO:0000256" key="7">
    <source>
        <dbReference type="ARBA" id="ARBA00023033"/>
    </source>
</evidence>
<feature type="binding site" evidence="9">
    <location>
        <position position="144"/>
    </location>
    <ligand>
        <name>Fe cation</name>
        <dbReference type="ChEBI" id="CHEBI:24875"/>
        <label>2</label>
    </ligand>
</feature>
<dbReference type="EMBL" id="CACVAT010000037">
    <property type="protein sequence ID" value="CAA6801809.1"/>
    <property type="molecule type" value="Genomic_DNA"/>
</dbReference>
<dbReference type="InterPro" id="IPR011566">
    <property type="entry name" value="Ubq_synth_Coq7"/>
</dbReference>
<evidence type="ECO:0000256" key="9">
    <source>
        <dbReference type="HAMAP-Rule" id="MF_01658"/>
    </source>
</evidence>
<evidence type="ECO:0000313" key="11">
    <source>
        <dbReference type="EMBL" id="CAA6801809.1"/>
    </source>
</evidence>
<dbReference type="PANTHER" id="PTHR11237">
    <property type="entry name" value="COENZYME Q10 BIOSYNTHESIS PROTEIN 7"/>
    <property type="match status" value="1"/>
</dbReference>
<keyword evidence="5 9" id="KW-0560">Oxidoreductase</keyword>
<comment type="similarity">
    <text evidence="9">Belongs to the COQ7 family.</text>
</comment>
<dbReference type="CDD" id="cd01042">
    <property type="entry name" value="DMQH"/>
    <property type="match status" value="1"/>
</dbReference>
<evidence type="ECO:0000256" key="5">
    <source>
        <dbReference type="ARBA" id="ARBA00023002"/>
    </source>
</evidence>
<comment type="function">
    <text evidence="9">Catalyzes the hydroxylation of 2-nonaprenyl-3-methyl-6-methoxy-1,4-benzoquinol during ubiquinone biosynthesis.</text>
</comment>
<evidence type="ECO:0000256" key="4">
    <source>
        <dbReference type="ARBA" id="ARBA00022723"/>
    </source>
</evidence>
<dbReference type="Gene3D" id="1.20.1260.10">
    <property type="match status" value="1"/>
</dbReference>
<dbReference type="InterPro" id="IPR009078">
    <property type="entry name" value="Ferritin-like_SF"/>
</dbReference>
<evidence type="ECO:0000256" key="3">
    <source>
        <dbReference type="ARBA" id="ARBA00022688"/>
    </source>
</evidence>
<feature type="binding site" evidence="9">
    <location>
        <position position="92"/>
    </location>
    <ligand>
        <name>Fe cation</name>
        <dbReference type="ChEBI" id="CHEBI:24875"/>
        <label>2</label>
    </ligand>
</feature>
<dbReference type="UniPathway" id="UPA00232"/>
<dbReference type="GO" id="GO:0008682">
    <property type="term" value="F:3-demethoxyubiquinol 3-hydroxylase activity"/>
    <property type="evidence" value="ECO:0007669"/>
    <property type="project" value="UniProtKB-EC"/>
</dbReference>
<dbReference type="HAMAP" id="MF_01658">
    <property type="entry name" value="COQ7"/>
    <property type="match status" value="1"/>
</dbReference>
<dbReference type="GO" id="GO:0005886">
    <property type="term" value="C:plasma membrane"/>
    <property type="evidence" value="ECO:0007669"/>
    <property type="project" value="UniProtKB-SubCell"/>
</dbReference>
<dbReference type="Pfam" id="PF03232">
    <property type="entry name" value="COQ7"/>
    <property type="match status" value="1"/>
</dbReference>
<feature type="binding site" evidence="9">
    <location>
        <position position="179"/>
    </location>
    <ligand>
        <name>Fe cation</name>
        <dbReference type="ChEBI" id="CHEBI:24875"/>
        <label>2</label>
    </ligand>
</feature>
<comment type="catalytic activity">
    <reaction evidence="9">
        <text>a 5-methoxy-2-methyl-3-(all-trans-polyprenyl)benzene-1,4-diol + AH2 + O2 = a 3-demethylubiquinol + A + H2O</text>
        <dbReference type="Rhea" id="RHEA:50908"/>
        <dbReference type="Rhea" id="RHEA-COMP:10859"/>
        <dbReference type="Rhea" id="RHEA-COMP:10914"/>
        <dbReference type="ChEBI" id="CHEBI:13193"/>
        <dbReference type="ChEBI" id="CHEBI:15377"/>
        <dbReference type="ChEBI" id="CHEBI:15379"/>
        <dbReference type="ChEBI" id="CHEBI:17499"/>
        <dbReference type="ChEBI" id="CHEBI:84167"/>
        <dbReference type="ChEBI" id="CHEBI:84422"/>
        <dbReference type="EC" id="1.14.99.60"/>
    </reaction>
</comment>
<accession>A0A6S6SB21</accession>
<protein>
    <recommendedName>
        <fullName evidence="9">3-demethoxyubiquinol 3-hydroxylase</fullName>
        <shortName evidence="9">DMQ hydroxylase</shortName>
        <ecNumber evidence="9">1.14.99.60</ecNumber>
    </recommendedName>
    <alternativeName>
        <fullName evidence="9">2-nonaprenyl-3-methyl-6-methoxy-1,4-benzoquinol hydroxylase</fullName>
    </alternativeName>
</protein>
<feature type="binding site" evidence="9">
    <location>
        <position position="95"/>
    </location>
    <ligand>
        <name>Fe cation</name>
        <dbReference type="ChEBI" id="CHEBI:24875"/>
        <label>1</label>
    </ligand>
</feature>
<proteinExistence type="inferred from homology"/>
<dbReference type="SUPFAM" id="SSF47240">
    <property type="entry name" value="Ferritin-like"/>
    <property type="match status" value="1"/>
</dbReference>
<comment type="cofactor">
    <cofactor evidence="9">
        <name>Fe cation</name>
        <dbReference type="ChEBI" id="CHEBI:24875"/>
    </cofactor>
    <text evidence="9">Binds 2 iron ions per subunit.</text>
</comment>
<dbReference type="PANTHER" id="PTHR11237:SF4">
    <property type="entry name" value="5-DEMETHOXYUBIQUINONE HYDROXYLASE, MITOCHONDRIAL"/>
    <property type="match status" value="1"/>
</dbReference>
<dbReference type="AlphaFoldDB" id="A0A6S6SB21"/>
<feature type="region of interest" description="Disordered" evidence="10">
    <location>
        <begin position="18"/>
        <end position="39"/>
    </location>
</feature>
<feature type="binding site" evidence="9">
    <location>
        <position position="176"/>
    </location>
    <ligand>
        <name>Fe cation</name>
        <dbReference type="ChEBI" id="CHEBI:24875"/>
        <label>1</label>
    </ligand>
</feature>
<keyword evidence="8 9" id="KW-0472">Membrane</keyword>
<dbReference type="NCBIfam" id="NF033656">
    <property type="entry name" value="DMQ_monoox_COQ7"/>
    <property type="match status" value="1"/>
</dbReference>
<sequence length="214" mass="24110">MRTLNPLDKLLAEIDQSLRTSHAAPPTTEREYPAQGIQETEALTDEERKLSGRLMRINHAGEVSAQGLYRGQALTAKLPEVREKMERAAMEENDHLDWCEKRLTALDTNKSIFNPLWYWGSFSIGATAGLVGDKWSLGFVKETEDQVERHLDEHMTRLPANDLPSMVVLQKMKEDEIRHGEAAAQAGGEKLPFPIRKLVMPMISKVMTATSSRL</sequence>
<keyword evidence="3 9" id="KW-0831">Ubiquinone biosynthesis</keyword>
<organism evidence="11">
    <name type="scientific">uncultured Thiotrichaceae bacterium</name>
    <dbReference type="NCBI Taxonomy" id="298394"/>
    <lineage>
        <taxon>Bacteria</taxon>
        <taxon>Pseudomonadati</taxon>
        <taxon>Pseudomonadota</taxon>
        <taxon>Gammaproteobacteria</taxon>
        <taxon>Thiotrichales</taxon>
        <taxon>Thiotrichaceae</taxon>
        <taxon>environmental samples</taxon>
    </lineage>
</organism>
<feature type="binding site" evidence="9">
    <location>
        <position position="92"/>
    </location>
    <ligand>
        <name>Fe cation</name>
        <dbReference type="ChEBI" id="CHEBI:24875"/>
        <label>1</label>
    </ligand>
</feature>
<dbReference type="GO" id="GO:0006744">
    <property type="term" value="P:ubiquinone biosynthetic process"/>
    <property type="evidence" value="ECO:0007669"/>
    <property type="project" value="UniProtKB-UniRule"/>
</dbReference>
<feature type="binding site" evidence="9">
    <location>
        <position position="62"/>
    </location>
    <ligand>
        <name>Fe cation</name>
        <dbReference type="ChEBI" id="CHEBI:24875"/>
        <label>1</label>
    </ligand>
</feature>
<evidence type="ECO:0000256" key="10">
    <source>
        <dbReference type="SAM" id="MobiDB-lite"/>
    </source>
</evidence>
<evidence type="ECO:0000256" key="2">
    <source>
        <dbReference type="ARBA" id="ARBA00022475"/>
    </source>
</evidence>
<gene>
    <name evidence="9" type="primary">coq7</name>
    <name evidence="11" type="ORF">HELGO_WM28909</name>
</gene>
<reference evidence="11" key="1">
    <citation type="submission" date="2020-01" db="EMBL/GenBank/DDBJ databases">
        <authorList>
            <person name="Meier V. D."/>
            <person name="Meier V D."/>
        </authorList>
    </citation>
    <scope>NUCLEOTIDE SEQUENCE</scope>
    <source>
        <strain evidence="11">HLG_WM_MAG_09</strain>
    </source>
</reference>
<dbReference type="EC" id="1.14.99.60" evidence="9"/>
<keyword evidence="2 9" id="KW-1003">Cell membrane</keyword>